<dbReference type="eggNOG" id="COG0028">
    <property type="taxonomic scope" value="Bacteria"/>
</dbReference>
<reference evidence="1 2" key="1">
    <citation type="submission" date="2013-08" db="EMBL/GenBank/DDBJ databases">
        <title>Intrasporangium oryzae NRRL B-24470.</title>
        <authorList>
            <person name="Liu H."/>
            <person name="Wang G."/>
        </authorList>
    </citation>
    <scope>NUCLEOTIDE SEQUENCE [LARGE SCALE GENOMIC DNA]</scope>
    <source>
        <strain evidence="1 2">NRRL B-24470</strain>
    </source>
</reference>
<comment type="caution">
    <text evidence="1">The sequence shown here is derived from an EMBL/GenBank/DDBJ whole genome shotgun (WGS) entry which is preliminary data.</text>
</comment>
<dbReference type="NCBIfam" id="NF038114">
    <property type="entry name" value="rightmost"/>
    <property type="match status" value="1"/>
</dbReference>
<dbReference type="PATRIC" id="fig|1386089.3.peg.3586"/>
<dbReference type="RefSeq" id="WP_034808932.1">
    <property type="nucleotide sequence ID" value="NZ_AWSA01000052.1"/>
</dbReference>
<name>W9G5X5_9MICO</name>
<sequence length="245" mass="25253">PCTAEVTGAGGLKQALTVTYDKNTDAGTATATASYAGDSNHLGGDGSATFTIDKAPSQVTVTCNPSSVTFTGSPIEPCTARAKGVGGLDTSAPVSYAHNVEVGTATATGTYTGDANHLASTGSGTFTIGSWTPSGFYQPVDMGTTLNTVKNGSTVPLKFEVFRDGVELTSTSIVTSFTATMIACQTSAPVDDIEFTTTGGTSLRYDTTAGQFVQNWQTPKKPGTCYLVTMTTQDKSTVKAQFKLK</sequence>
<proteinExistence type="predicted"/>
<dbReference type="EMBL" id="AWSA01000052">
    <property type="protein sequence ID" value="EWT00198.1"/>
    <property type="molecule type" value="Genomic_DNA"/>
</dbReference>
<evidence type="ECO:0008006" key="3">
    <source>
        <dbReference type="Google" id="ProtNLM"/>
    </source>
</evidence>
<organism evidence="1 2">
    <name type="scientific">Intrasporangium oryzae NRRL B-24470</name>
    <dbReference type="NCBI Taxonomy" id="1386089"/>
    <lineage>
        <taxon>Bacteria</taxon>
        <taxon>Bacillati</taxon>
        <taxon>Actinomycetota</taxon>
        <taxon>Actinomycetes</taxon>
        <taxon>Micrococcales</taxon>
        <taxon>Intrasporangiaceae</taxon>
        <taxon>Intrasporangium</taxon>
    </lineage>
</organism>
<keyword evidence="2" id="KW-1185">Reference proteome</keyword>
<dbReference type="Proteomes" id="UP000019489">
    <property type="component" value="Unassembled WGS sequence"/>
</dbReference>
<evidence type="ECO:0000313" key="2">
    <source>
        <dbReference type="Proteomes" id="UP000019489"/>
    </source>
</evidence>
<dbReference type="AlphaFoldDB" id="W9G5X5"/>
<evidence type="ECO:0000313" key="1">
    <source>
        <dbReference type="EMBL" id="EWT00198.1"/>
    </source>
</evidence>
<protein>
    <recommendedName>
        <fullName evidence="3">MBG domain-containing protein</fullName>
    </recommendedName>
</protein>
<accession>W9G5X5</accession>
<feature type="non-terminal residue" evidence="1">
    <location>
        <position position="1"/>
    </location>
</feature>
<gene>
    <name evidence="1" type="ORF">N865_17645</name>
</gene>